<evidence type="ECO:0000313" key="2">
    <source>
        <dbReference type="Proteomes" id="UP000304382"/>
    </source>
</evidence>
<keyword evidence="2" id="KW-1185">Reference proteome</keyword>
<proteinExistence type="predicted"/>
<dbReference type="Proteomes" id="UP000304382">
    <property type="component" value="Unassembled WGS sequence"/>
</dbReference>
<protein>
    <submittedName>
        <fullName evidence="1">Uncharacterized protein</fullName>
    </submittedName>
</protein>
<name>A0A4C2EEI1_9EURY</name>
<reference evidence="1 2" key="1">
    <citation type="submission" date="2019-02" db="EMBL/GenBank/DDBJ databases">
        <title>Haloarcula mannanilyticum sp. nov., a mannan degrading haloarchaeon isolated from commercial salt.</title>
        <authorList>
            <person name="Enomoto S."/>
            <person name="Shimane Y."/>
            <person name="Kamekura M."/>
            <person name="Ito T."/>
            <person name="Moriya O."/>
            <person name="Ihara K."/>
            <person name="Takahashi-Ando N."/>
            <person name="Fukushima Y."/>
            <person name="Yoshida Y."/>
            <person name="Usama R."/>
            <person name="Takai K."/>
            <person name="Minegishi H."/>
        </authorList>
    </citation>
    <scope>NUCLEOTIDE SEQUENCE [LARGE SCALE GENOMIC DNA]</scope>
    <source>
        <strain evidence="1 2">MD130-1</strain>
    </source>
</reference>
<gene>
    <name evidence="1" type="ORF">Harman_00420</name>
</gene>
<sequence>MSGDRSHTLMLSDTEIDWLSATGVAPAVDDTANGLASTNATAITKMTAGFSIGVFTITETLQKPVVYFLCRDNI</sequence>
<evidence type="ECO:0000313" key="1">
    <source>
        <dbReference type="EMBL" id="GCF12107.1"/>
    </source>
</evidence>
<dbReference type="AlphaFoldDB" id="A0A4C2EEI1"/>
<dbReference type="EMBL" id="BIXZ01000001">
    <property type="protein sequence ID" value="GCF12107.1"/>
    <property type="molecule type" value="Genomic_DNA"/>
</dbReference>
<accession>A0A4C2EEI1</accession>
<comment type="caution">
    <text evidence="1">The sequence shown here is derived from an EMBL/GenBank/DDBJ whole genome shotgun (WGS) entry which is preliminary data.</text>
</comment>
<organism evidence="1 2">
    <name type="scientific">Haloarcula mannanilytica</name>
    <dbReference type="NCBI Taxonomy" id="2509225"/>
    <lineage>
        <taxon>Archaea</taxon>
        <taxon>Methanobacteriati</taxon>
        <taxon>Methanobacteriota</taxon>
        <taxon>Stenosarchaea group</taxon>
        <taxon>Halobacteria</taxon>
        <taxon>Halobacteriales</taxon>
        <taxon>Haloarculaceae</taxon>
        <taxon>Haloarcula</taxon>
    </lineage>
</organism>